<reference evidence="1" key="1">
    <citation type="submission" date="2021-09" db="EMBL/GenBank/DDBJ databases">
        <authorList>
            <consortium name="Pathogen Informatics"/>
        </authorList>
    </citation>
    <scope>NUCLEOTIDE SEQUENCE</scope>
</reference>
<evidence type="ECO:0000313" key="2">
    <source>
        <dbReference type="Proteomes" id="UP000746747"/>
    </source>
</evidence>
<name>A0A8J2LXW8_9BILA</name>
<organism evidence="1 2">
    <name type="scientific">Cercopithifilaria johnstoni</name>
    <dbReference type="NCBI Taxonomy" id="2874296"/>
    <lineage>
        <taxon>Eukaryota</taxon>
        <taxon>Metazoa</taxon>
        <taxon>Ecdysozoa</taxon>
        <taxon>Nematoda</taxon>
        <taxon>Chromadorea</taxon>
        <taxon>Rhabditida</taxon>
        <taxon>Spirurina</taxon>
        <taxon>Spiruromorpha</taxon>
        <taxon>Filarioidea</taxon>
        <taxon>Onchocercidae</taxon>
        <taxon>Cercopithifilaria</taxon>
    </lineage>
</organism>
<keyword evidence="2" id="KW-1185">Reference proteome</keyword>
<dbReference type="Proteomes" id="UP000746747">
    <property type="component" value="Unassembled WGS sequence"/>
</dbReference>
<accession>A0A8J2LXW8</accession>
<feature type="non-terminal residue" evidence="1">
    <location>
        <position position="1"/>
    </location>
</feature>
<protein>
    <submittedName>
        <fullName evidence="1">Uncharacterized protein</fullName>
    </submittedName>
</protein>
<proteinExistence type="predicted"/>
<dbReference type="AlphaFoldDB" id="A0A8J2LXW8"/>
<dbReference type="EMBL" id="CAKAEH010000406">
    <property type="protein sequence ID" value="CAG9530883.1"/>
    <property type="molecule type" value="Genomic_DNA"/>
</dbReference>
<evidence type="ECO:0000313" key="1">
    <source>
        <dbReference type="EMBL" id="CAG9530883.1"/>
    </source>
</evidence>
<sequence length="338" mass="38451">SILLLSLGWESSNFIVSKRKSNMLLLKETNMDISKTWIHCIDGNLPSQYGVNLKNEDKNKTISLTDANSLVDDITSGSKCMCSTIKNSQDSITMDKFDCEMLWYGKRNCSIRSDDVSKILNSKSRLFNHSNINAMETTREEIQDCLMIRSKFRLPPFSLNRMLAFNNFPETPINYTAISDNKFLCCYDLWNLTGTECTEPSKKSYSETAEAQPFSLPGQSISLPCTPDLFLKDIFVGDEFIEHNCDSSFVKREHRINNCFYCSWPEEYFGSRSISEIEVSTEARDQIISMFLLQGSKCSVNSKKLLNSVFVNLILSERNGTSFYPQADFFALLSGNNV</sequence>
<comment type="caution">
    <text evidence="1">The sequence shown here is derived from an EMBL/GenBank/DDBJ whole genome shotgun (WGS) entry which is preliminary data.</text>
</comment>
<gene>
    <name evidence="1" type="ORF">CJOHNSTONI_LOCUS1325</name>
</gene>